<dbReference type="RefSeq" id="WP_016212061.1">
    <property type="nucleotide sequence ID" value="NZ_CP013763.1"/>
</dbReference>
<accession>A0A9Q6LIN2</accession>
<gene>
    <name evidence="1" type="ORF">Psal009_00343</name>
</gene>
<reference evidence="1 2" key="1">
    <citation type="submission" date="2019-04" db="EMBL/GenBank/DDBJ databases">
        <title>Complete genome sequencing of Piscirickettsia salmonis strain Psal-009.</title>
        <authorList>
            <person name="Schober I."/>
            <person name="Bunk B."/>
            <person name="Sproer C."/>
            <person name="Carril G.P."/>
            <person name="Riedel T."/>
            <person name="Flores-Herrera P.A."/>
            <person name="Nourdin-Galindo G."/>
            <person name="Marshall S.H."/>
            <person name="Overmann J."/>
        </authorList>
    </citation>
    <scope>NUCLEOTIDE SEQUENCE [LARGE SCALE GENOMIC DNA]</scope>
    <source>
        <strain evidence="1 2">Psal-009</strain>
    </source>
</reference>
<keyword evidence="2" id="KW-1185">Reference proteome</keyword>
<dbReference type="AlphaFoldDB" id="A0A9Q6LIN2"/>
<name>A0A9Q6LIN2_PISSA</name>
<proteinExistence type="predicted"/>
<evidence type="ECO:0000313" key="2">
    <source>
        <dbReference type="Proteomes" id="UP000422232"/>
    </source>
</evidence>
<sequence>MPTIRPVKINHGEISSKEQSDILVIGSGYEVSFRDSAAITAQSSQGNYGLLHTTGIGKQADGSLSNWLNELQAALGNNITFHIIDPCNNQPESYQNDLERACLKLKIKATVYSFKNARPNQTVMINNDGINITGLQPCESKIYPDQTLTTQAAQLAKKNKTDLKINTLTASTLSQQSQEEFIDAINIQLQETIDTLEGAMLKSTRLLGKTKNTKAKLNKTISEISIKRQAAEELKEFQEILPRFAIYLKQPVTKEFLKFAQSITSQYYKQTETYCPLSSTKTSYISIRKKQSDAIQTFNAFFEKLNQDFIKLGATTNHRTLQPLLIYGPGGQLGPEAIQLNNDWFVITSIQNLPVEINCYGFINKINQKIYNAIYEIENRSILSTIPINTTDLLNLKTLQEQLNQLTTEPTQILTKKFVQLIRKNIKQYYEQCYQNKAGLPIHLANRFKLATDPTINHLFLMLEQNFLSVLSQPDWPASTIDPSIHTFDHNGMIIERDDCTELKPIPSLKADLYKSVNSQQLLIQTIKCSLSHAIVQLKKDMPILITQQSELKTLIALQLALDQSSIKQPERPLTLPFIQSLKKTIALYQQKMPDKASSITDCLFNELDNQLSSLLLSDDLIFNLTEDHTLTSPNQSATDETEYSQEFSPTLFQHHYRQNQDYIQRCEPRSAKHGVSRPR</sequence>
<protein>
    <submittedName>
        <fullName evidence="1">Uncharacterized protein</fullName>
    </submittedName>
</protein>
<dbReference type="EMBL" id="CP038908">
    <property type="protein sequence ID" value="QGO04475.1"/>
    <property type="molecule type" value="Genomic_DNA"/>
</dbReference>
<organism evidence="1 2">
    <name type="scientific">Piscirickettsia salmonis</name>
    <dbReference type="NCBI Taxonomy" id="1238"/>
    <lineage>
        <taxon>Bacteria</taxon>
        <taxon>Pseudomonadati</taxon>
        <taxon>Pseudomonadota</taxon>
        <taxon>Gammaproteobacteria</taxon>
        <taxon>Thiotrichales</taxon>
        <taxon>Piscirickettsiaceae</taxon>
        <taxon>Piscirickettsia</taxon>
    </lineage>
</organism>
<evidence type="ECO:0000313" key="1">
    <source>
        <dbReference type="EMBL" id="QGO04475.1"/>
    </source>
</evidence>
<dbReference type="Proteomes" id="UP000422232">
    <property type="component" value="Chromosome"/>
</dbReference>